<evidence type="ECO:0000256" key="7">
    <source>
        <dbReference type="ARBA" id="ARBA00038532"/>
    </source>
</evidence>
<dbReference type="STRING" id="230819.A0A5C3LAJ5"/>
<feature type="domain" description="ADF-H" evidence="9">
    <location>
        <begin position="4"/>
        <end position="137"/>
    </location>
</feature>
<dbReference type="Pfam" id="PF00241">
    <property type="entry name" value="Cofilin_ADF"/>
    <property type="match status" value="2"/>
</dbReference>
<dbReference type="Gene3D" id="3.40.20.10">
    <property type="entry name" value="Severin"/>
    <property type="match status" value="2"/>
</dbReference>
<feature type="compositionally biased region" description="Polar residues" evidence="8">
    <location>
        <begin position="324"/>
        <end position="333"/>
    </location>
</feature>
<evidence type="ECO:0000256" key="4">
    <source>
        <dbReference type="ARBA" id="ARBA00022737"/>
    </source>
</evidence>
<reference evidence="10 11" key="1">
    <citation type="journal article" date="2019" name="Nat. Ecol. Evol.">
        <title>Megaphylogeny resolves global patterns of mushroom evolution.</title>
        <authorList>
            <person name="Varga T."/>
            <person name="Krizsan K."/>
            <person name="Foldi C."/>
            <person name="Dima B."/>
            <person name="Sanchez-Garcia M."/>
            <person name="Sanchez-Ramirez S."/>
            <person name="Szollosi G.J."/>
            <person name="Szarkandi J.G."/>
            <person name="Papp V."/>
            <person name="Albert L."/>
            <person name="Andreopoulos W."/>
            <person name="Angelini C."/>
            <person name="Antonin V."/>
            <person name="Barry K.W."/>
            <person name="Bougher N.L."/>
            <person name="Buchanan P."/>
            <person name="Buyck B."/>
            <person name="Bense V."/>
            <person name="Catcheside P."/>
            <person name="Chovatia M."/>
            <person name="Cooper J."/>
            <person name="Damon W."/>
            <person name="Desjardin D."/>
            <person name="Finy P."/>
            <person name="Geml J."/>
            <person name="Haridas S."/>
            <person name="Hughes K."/>
            <person name="Justo A."/>
            <person name="Karasinski D."/>
            <person name="Kautmanova I."/>
            <person name="Kiss B."/>
            <person name="Kocsube S."/>
            <person name="Kotiranta H."/>
            <person name="LaButti K.M."/>
            <person name="Lechner B.E."/>
            <person name="Liimatainen K."/>
            <person name="Lipzen A."/>
            <person name="Lukacs Z."/>
            <person name="Mihaltcheva S."/>
            <person name="Morgado L.N."/>
            <person name="Niskanen T."/>
            <person name="Noordeloos M.E."/>
            <person name="Ohm R.A."/>
            <person name="Ortiz-Santana B."/>
            <person name="Ovrebo C."/>
            <person name="Racz N."/>
            <person name="Riley R."/>
            <person name="Savchenko A."/>
            <person name="Shiryaev A."/>
            <person name="Soop K."/>
            <person name="Spirin V."/>
            <person name="Szebenyi C."/>
            <person name="Tomsovsky M."/>
            <person name="Tulloss R.E."/>
            <person name="Uehling J."/>
            <person name="Grigoriev I.V."/>
            <person name="Vagvolgyi C."/>
            <person name="Papp T."/>
            <person name="Martin F.M."/>
            <person name="Miettinen O."/>
            <person name="Hibbett D.S."/>
            <person name="Nagy L.G."/>
        </authorList>
    </citation>
    <scope>NUCLEOTIDE SEQUENCE [LARGE SCALE GENOMIC DNA]</scope>
    <source>
        <strain evidence="10 11">CBS 121175</strain>
    </source>
</reference>
<dbReference type="SUPFAM" id="SSF55753">
    <property type="entry name" value="Actin depolymerizing proteins"/>
    <property type="match status" value="2"/>
</dbReference>
<dbReference type="CDD" id="cd11285">
    <property type="entry name" value="ADF_Twf-N_like"/>
    <property type="match status" value="1"/>
</dbReference>
<evidence type="ECO:0000256" key="5">
    <source>
        <dbReference type="ARBA" id="ARBA00023203"/>
    </source>
</evidence>
<dbReference type="InterPro" id="IPR029006">
    <property type="entry name" value="ADF-H/Gelsolin-like_dom_sf"/>
</dbReference>
<evidence type="ECO:0000256" key="2">
    <source>
        <dbReference type="ARBA" id="ARBA00009557"/>
    </source>
</evidence>
<comment type="similarity">
    <text evidence="2">Belongs to the actin-binding proteins ADF family. Twinfilin subfamily.</text>
</comment>
<keyword evidence="3" id="KW-0963">Cytoplasm</keyword>
<dbReference type="GO" id="GO:0005884">
    <property type="term" value="C:actin filament"/>
    <property type="evidence" value="ECO:0007669"/>
    <property type="project" value="TreeGrafter"/>
</dbReference>
<dbReference type="PROSITE" id="PS51263">
    <property type="entry name" value="ADF_H"/>
    <property type="match status" value="2"/>
</dbReference>
<proteinExistence type="inferred from homology"/>
<feature type="domain" description="ADF-H" evidence="9">
    <location>
        <begin position="178"/>
        <end position="316"/>
    </location>
</feature>
<dbReference type="GO" id="GO:0051015">
    <property type="term" value="F:actin filament binding"/>
    <property type="evidence" value="ECO:0007669"/>
    <property type="project" value="TreeGrafter"/>
</dbReference>
<sequence>MSATSGIGPSQELTAAFAQAVESNSTRFLKVSIQNETLVHDSSIPISGSFLQDLSILQDDSVVPNEHPAYILAKLDRTSEWLAIFYVPDNAKIRDKMLYASTRSNLLKSLGSALFVDSIFATSKLDITADAYTAHQQHIAAPKPLSSREKDLADLRVSENDAAGYAGSRARVNHIGTGVGLNWSDEAEHAVGSLAQDEKTNLVILSIEASSESLVVNFSGKVPVEELASSLPSSEPCFAFFAWAPQDQRSVVFIYSCPSNSPIKHRMIYSSSSTSTYQGAKSIISNLSSDVDLAARKIETSDPSEINEAYLRSELGFKGDASDAGSSTPQQSKAMFARPKGPARRR</sequence>
<dbReference type="InterPro" id="IPR002108">
    <property type="entry name" value="ADF-H"/>
</dbReference>
<evidence type="ECO:0000313" key="11">
    <source>
        <dbReference type="Proteomes" id="UP000307440"/>
    </source>
</evidence>
<evidence type="ECO:0000259" key="9">
    <source>
        <dbReference type="PROSITE" id="PS51263"/>
    </source>
</evidence>
<name>A0A5C3LAJ5_COPMA</name>
<evidence type="ECO:0000313" key="10">
    <source>
        <dbReference type="EMBL" id="TFK29820.1"/>
    </source>
</evidence>
<dbReference type="GO" id="GO:0030042">
    <property type="term" value="P:actin filament depolymerization"/>
    <property type="evidence" value="ECO:0007669"/>
    <property type="project" value="TreeGrafter"/>
</dbReference>
<evidence type="ECO:0000256" key="3">
    <source>
        <dbReference type="ARBA" id="ARBA00022490"/>
    </source>
</evidence>
<keyword evidence="4" id="KW-0677">Repeat</keyword>
<accession>A0A5C3LAJ5</accession>
<dbReference type="PANTHER" id="PTHR13759:SF1">
    <property type="entry name" value="TWINFILIN"/>
    <property type="match status" value="1"/>
</dbReference>
<comment type="subunit">
    <text evidence="7">Interacts with G-actin; ADP-actin form.</text>
</comment>
<evidence type="ECO:0000256" key="6">
    <source>
        <dbReference type="ARBA" id="ARBA00023212"/>
    </source>
</evidence>
<keyword evidence="6" id="KW-0206">Cytoskeleton</keyword>
<dbReference type="OrthoDB" id="10006997at2759"/>
<dbReference type="PANTHER" id="PTHR13759">
    <property type="entry name" value="TWINFILIN"/>
    <property type="match status" value="1"/>
</dbReference>
<comment type="subcellular location">
    <subcellularLocation>
        <location evidence="1">Cytoplasm</location>
        <location evidence="1">Cytoskeleton</location>
    </subcellularLocation>
</comment>
<protein>
    <submittedName>
        <fullName evidence="10">Actin depolymerizing protein</fullName>
    </submittedName>
</protein>
<dbReference type="EMBL" id="ML210147">
    <property type="protein sequence ID" value="TFK29820.1"/>
    <property type="molecule type" value="Genomic_DNA"/>
</dbReference>
<feature type="region of interest" description="Disordered" evidence="8">
    <location>
        <begin position="320"/>
        <end position="346"/>
    </location>
</feature>
<dbReference type="GO" id="GO:0005737">
    <property type="term" value="C:cytoplasm"/>
    <property type="evidence" value="ECO:0007669"/>
    <property type="project" value="TreeGrafter"/>
</dbReference>
<keyword evidence="11" id="KW-1185">Reference proteome</keyword>
<dbReference type="GO" id="GO:0051016">
    <property type="term" value="P:barbed-end actin filament capping"/>
    <property type="evidence" value="ECO:0007669"/>
    <property type="project" value="TreeGrafter"/>
</dbReference>
<dbReference type="FunFam" id="3.40.20.10:FF:000042">
    <property type="entry name" value="Actin depolymerizing protein"/>
    <property type="match status" value="1"/>
</dbReference>
<gene>
    <name evidence="10" type="ORF">FA15DRAFT_663094</name>
</gene>
<evidence type="ECO:0000256" key="1">
    <source>
        <dbReference type="ARBA" id="ARBA00004245"/>
    </source>
</evidence>
<dbReference type="GO" id="GO:0003785">
    <property type="term" value="F:actin monomer binding"/>
    <property type="evidence" value="ECO:0007669"/>
    <property type="project" value="TreeGrafter"/>
</dbReference>
<organism evidence="10 11">
    <name type="scientific">Coprinopsis marcescibilis</name>
    <name type="common">Agaric fungus</name>
    <name type="synonym">Psathyrella marcescibilis</name>
    <dbReference type="NCBI Taxonomy" id="230819"/>
    <lineage>
        <taxon>Eukaryota</taxon>
        <taxon>Fungi</taxon>
        <taxon>Dikarya</taxon>
        <taxon>Basidiomycota</taxon>
        <taxon>Agaricomycotina</taxon>
        <taxon>Agaricomycetes</taxon>
        <taxon>Agaricomycetidae</taxon>
        <taxon>Agaricales</taxon>
        <taxon>Agaricineae</taxon>
        <taxon>Psathyrellaceae</taxon>
        <taxon>Coprinopsis</taxon>
    </lineage>
</organism>
<dbReference type="AlphaFoldDB" id="A0A5C3LAJ5"/>
<keyword evidence="5" id="KW-0009">Actin-binding</keyword>
<evidence type="ECO:0000256" key="8">
    <source>
        <dbReference type="SAM" id="MobiDB-lite"/>
    </source>
</evidence>
<dbReference type="InterPro" id="IPR028458">
    <property type="entry name" value="Twinfilin"/>
</dbReference>
<dbReference type="Proteomes" id="UP000307440">
    <property type="component" value="Unassembled WGS sequence"/>
</dbReference>
<dbReference type="SMART" id="SM00102">
    <property type="entry name" value="ADF"/>
    <property type="match status" value="2"/>
</dbReference>